<protein>
    <submittedName>
        <fullName evidence="2">Uncharacterized protein</fullName>
    </submittedName>
</protein>
<accession>A0A640KUC5</accession>
<name>A0A640KUC5_LEITA</name>
<sequence length="584" mass="64143">MQLDDWDAYRETVLYARELAALLPSSQSGLASEESMSKSSSSPQQPSLLPSPVFVKKVEVPLLTQWMMAAAAATCHCSRVSEGAEDVDHTTSVVAARWTGMLGMWITLRVELLRNASGGVLTLEEENEVEHYRRYFVPLAWPMLDRGIRELLASHLCALAGKRGLNPSMGDASCAIDMASSSSSGTHLRKDEEYEQECDEVCTQAMEATQRVAREQLRISWDALQPSTIPSTVDTKLKRLFEQQSQANKYEADSLPRPSVVRTNCLGDLLQALTRFRLQTQRQHADNGRVPWLTLTQNALLHIGYDLLTKVRSAVIERCYYLIPALLDYESCLLLYEAMLQESAALQLHQKELTRNNGILRLTLQSLLQSAFSMYERVIEALLADYKKNACRPSAGAAPRFVHVPVPVSSANPLVAHKTAKKHHMSDAVIQLEPPTHPCAGDGRAASAVMRLSEPAFSILVEVLEPTCDLLQRYPTDENALPTRLLRGTDGCDQGASLDGHTAREGGLISSPSGRPPLGNEQSQYSMAMDVRREVVPFLRAVMSNCFAAAAEGSGAVAKKAQQQAAADAYLTATYLSAYGPHCL</sequence>
<organism evidence="2 3">
    <name type="scientific">Leishmania tarentolae</name>
    <name type="common">Sauroleishmania tarentolae</name>
    <dbReference type="NCBI Taxonomy" id="5689"/>
    <lineage>
        <taxon>Eukaryota</taxon>
        <taxon>Discoba</taxon>
        <taxon>Euglenozoa</taxon>
        <taxon>Kinetoplastea</taxon>
        <taxon>Metakinetoplastina</taxon>
        <taxon>Trypanosomatida</taxon>
        <taxon>Trypanosomatidae</taxon>
        <taxon>Leishmaniinae</taxon>
        <taxon>Leishmania</taxon>
        <taxon>lizard Leishmania</taxon>
    </lineage>
</organism>
<gene>
    <name evidence="2" type="ORF">LtaPh_3534700</name>
</gene>
<evidence type="ECO:0000313" key="3">
    <source>
        <dbReference type="Proteomes" id="UP000419144"/>
    </source>
</evidence>
<dbReference type="AlphaFoldDB" id="A0A640KUC5"/>
<dbReference type="EMBL" id="BLBS01000056">
    <property type="protein sequence ID" value="GET92861.1"/>
    <property type="molecule type" value="Genomic_DNA"/>
</dbReference>
<dbReference type="OrthoDB" id="264572at2759"/>
<reference evidence="2" key="1">
    <citation type="submission" date="2019-11" db="EMBL/GenBank/DDBJ databases">
        <title>Leishmania tarentolae CDS.</title>
        <authorList>
            <person name="Goto Y."/>
            <person name="Yamagishi J."/>
        </authorList>
    </citation>
    <scope>NUCLEOTIDE SEQUENCE [LARGE SCALE GENOMIC DNA]</scope>
    <source>
        <strain evidence="2">Parrot Tar II</strain>
    </source>
</reference>
<dbReference type="VEuPathDB" id="TriTrypDB:LtaPh_3534700"/>
<dbReference type="Proteomes" id="UP000419144">
    <property type="component" value="Unassembled WGS sequence"/>
</dbReference>
<proteinExistence type="predicted"/>
<feature type="region of interest" description="Disordered" evidence="1">
    <location>
        <begin position="499"/>
        <end position="522"/>
    </location>
</feature>
<evidence type="ECO:0000313" key="2">
    <source>
        <dbReference type="EMBL" id="GET92861.1"/>
    </source>
</evidence>
<evidence type="ECO:0000256" key="1">
    <source>
        <dbReference type="SAM" id="MobiDB-lite"/>
    </source>
</evidence>
<keyword evidence="3" id="KW-1185">Reference proteome</keyword>
<comment type="caution">
    <text evidence="2">The sequence shown here is derived from an EMBL/GenBank/DDBJ whole genome shotgun (WGS) entry which is preliminary data.</text>
</comment>